<dbReference type="InterPro" id="IPR049056">
    <property type="entry name" value="NAD_Glu_DH_HM3"/>
</dbReference>
<evidence type="ECO:0000259" key="3">
    <source>
        <dbReference type="Pfam" id="PF21074"/>
    </source>
</evidence>
<feature type="domain" description="NAD-specific glutamate dehydrogenase C-terminal" evidence="3">
    <location>
        <begin position="1317"/>
        <end position="1654"/>
    </location>
</feature>
<dbReference type="Pfam" id="PF21078">
    <property type="entry name" value="GDH_HM3"/>
    <property type="match status" value="1"/>
</dbReference>
<dbReference type="InterPro" id="IPR036291">
    <property type="entry name" value="NAD(P)-bd_dom_sf"/>
</dbReference>
<dbReference type="GO" id="GO:0004352">
    <property type="term" value="F:glutamate dehydrogenase (NAD+) activity"/>
    <property type="evidence" value="ECO:0007669"/>
    <property type="project" value="InterPro"/>
</dbReference>
<dbReference type="HOGENOM" id="CLU_003404_1_1_6"/>
<dbReference type="InterPro" id="IPR049064">
    <property type="entry name" value="NAD_Glu_DH_ACT3"/>
</dbReference>
<dbReference type="InterPro" id="IPR049058">
    <property type="entry name" value="NAD_Glu_DH_HM2"/>
</dbReference>
<dbReference type="InterPro" id="IPR049062">
    <property type="entry name" value="NAD_Glu_DH_ACT2"/>
</dbReference>
<evidence type="ECO:0000313" key="8">
    <source>
        <dbReference type="Proteomes" id="UP000013940"/>
    </source>
</evidence>
<organism evidence="7 8">
    <name type="scientific">Pseudomonas protegens (strain DSM 19095 / LMG 27888 / CFBP 6595 / CHA0)</name>
    <dbReference type="NCBI Taxonomy" id="1124983"/>
    <lineage>
        <taxon>Bacteria</taxon>
        <taxon>Pseudomonadati</taxon>
        <taxon>Pseudomonadota</taxon>
        <taxon>Gammaproteobacteria</taxon>
        <taxon>Pseudomonadales</taxon>
        <taxon>Pseudomonadaceae</taxon>
        <taxon>Pseudomonas</taxon>
    </lineage>
</organism>
<dbReference type="Gene3D" id="3.40.50.720">
    <property type="entry name" value="NAD(P)-binding Rossmann-like Domain"/>
    <property type="match status" value="1"/>
</dbReference>
<dbReference type="InterPro" id="IPR049059">
    <property type="entry name" value="NAD_Glu_DH_HM1"/>
</dbReference>
<dbReference type="InterPro" id="IPR028971">
    <property type="entry name" value="NAD-GDH_cat"/>
</dbReference>
<dbReference type="InterPro" id="IPR046346">
    <property type="entry name" value="Aminoacid_DH-like_N_sf"/>
</dbReference>
<sequence length="1664" mass="186436">MRLVQLHPPVILLPLPETRSRMQHRPARGLHATLPSITSPSGVPQMAFFTAASKADFQHQLQAALAQHISEQALPQVALFAEQFFGIISLDELTQRRMSDLAGCTLSAWRLLERFDHGQPQVRVYNPDYERHGWQSTHTAVEVLHHDLPFLVDSVRTELNRRGYSIHTLQTTVLSVRRGSKGELLEILPKGTQGEGIQQESLMYLEIDRCANAAELSVLGKELEQVLGEVRVAVADFEPMKAKVQELIQSIDNSQFPIAAEEKTEIKSFLEWLVGNHFTFLGYEEFVVGADQDGGHIEYDPSSFLGLAKLLRAGLTSDDLRIEDYAVNYLREPTPLSFAKAAHPSRVHRPAYPDFVSIRQIDADGKVIKECRFMGLYTSSVYGESVRVIPYIRRKVEAIEQRSGFQAKAHLGKELAQVLEVLPRDDLFQTPVDELFSTVMSIVQIQERNKIRVFLRKDPYGRFCYCLAYVPRDIYSTEVRQKIQQVLMDRLQATDCEFWTFFSESVLARVQLILRVDPKQRIDIDPLLLEKEVVQACRSWQDDYASLVVESFGEAHGTNVLADFPKGFPAGYRERFAAHSAVVDMQHLLSLTEANPLVMSFYQPLGQVSGQRELHCKLYHADTPLALSDVLPILENLGLRVLGEFPYRLRHNNGREFWIHDFAFTAAEGLDLDIQQLNDTLQDAFVHIVRGDAENDAFNRLVLTAGLPWRDVALLRAYARYLKQIRLGFDLGYIASTLNNHTDIARELTRLFKTRFYLARKLTSDDLEDKQQRLEQAILTALDDVQVLNEDRILRRYLDLIKATLRTNFYQTDANGQNKSYFSFKFNPHAIPELPKPVPKFEIFVYSPRVEGVHLRFGNVARGGLRWSDREEDFRTEVLGLVKAQQVKNSVIVPVGAKGGFLPRRLPLGGSRDEIAAEGIACYRIFISGLLDITDNLKDGALVPPANVVRHDDDDPYLVVAADKGTATFSDIANGIAIDYGFWLGDAFASGGSAGYDHKKMGITAKGAWVGVQRHFRERGINVQEDSITVVGVGDMAGDVFGNGLLMSDKLQLVAAFNHLHIFIDPNPDPATSFVERQRMFALPRSAWSDYDTSIMSEGGGIFSRSAKSIAISPQMKERFDIQADKLTPTELLNALLKAPVDLLWNGGIGTYVKASTESHADVGDKANDALRVNGNELRCKVVGEGGNLGMTQLGRVEFGLNGGGSNTDFIDNAGGVDCSDHEVNIKILLNEVVQAGDMTDKQRNQLLASMTDEVGGLVLGNNYKQTQALSLAARRAYERAAEYKRLMSDLEGRGKLDRAIEYLPTEEQLTERAATGKGLTRPELSVLISYSKIDLKEALLKSLVPDDDYLTRDMETAFPPSLVAKFSEAMRRHRLKREIVSTQIANDLVNHMGITFVQRLKESTGMSPANVAGAYVIVRDIFHLPHWFRQIEALDHQVSAEVQLALMDELMRLGRRATRWFLRSRRNEQDAARDVAHFGPHLAALGLKLDELLEGPTREGWQARYTAYVEAGVPELLARMVAGTTHLYTLLPIIEAADVTGHDAAEVAKAYFAVGSALDLPWYLQQISDLPVANNWQAAAREAFRDDVDWQQRAITIKVLQMADAPDDMEARVALWLEQNASMADRWRAMMVEIRAASGTDYAMYAVANRELLDLAMSGQSVL</sequence>
<dbReference type="Pfam" id="PF21073">
    <property type="entry name" value="GDH_HM1"/>
    <property type="match status" value="1"/>
</dbReference>
<dbReference type="SUPFAM" id="SSF51735">
    <property type="entry name" value="NAD(P)-binding Rossmann-fold domains"/>
    <property type="match status" value="1"/>
</dbReference>
<dbReference type="Pfam" id="PF21077">
    <property type="entry name" value="GDH_ACT3"/>
    <property type="match status" value="1"/>
</dbReference>
<keyword evidence="1" id="KW-0560">Oxidoreductase</keyword>
<evidence type="ECO:0000259" key="5">
    <source>
        <dbReference type="Pfam" id="PF21076"/>
    </source>
</evidence>
<dbReference type="GO" id="GO:0006538">
    <property type="term" value="P:L-glutamate catabolic process"/>
    <property type="evidence" value="ECO:0007669"/>
    <property type="project" value="InterPro"/>
</dbReference>
<accession>A0A2C9ELP1</accession>
<dbReference type="eggNOG" id="COG2902">
    <property type="taxonomic scope" value="Bacteria"/>
</dbReference>
<evidence type="ECO:0000313" key="7">
    <source>
        <dbReference type="EMBL" id="AGL84570.1"/>
    </source>
</evidence>
<dbReference type="Pfam" id="PF21074">
    <property type="entry name" value="GDH_C"/>
    <property type="match status" value="1"/>
</dbReference>
<feature type="domain" description="NAD-glutamate dehydrogenase ACT2" evidence="5">
    <location>
        <begin position="452"/>
        <end position="541"/>
    </location>
</feature>
<protein>
    <recommendedName>
        <fullName evidence="9">Glutamate dehydrogenase</fullName>
    </recommendedName>
</protein>
<dbReference type="EMBL" id="CP003190">
    <property type="protein sequence ID" value="AGL84570.1"/>
    <property type="molecule type" value="Genomic_DNA"/>
</dbReference>
<name>A0A2C9ELP1_PSEPH</name>
<feature type="domain" description="NAD-glutamate dehydrogenase N-terminal ACT1" evidence="4">
    <location>
        <begin position="80"/>
        <end position="223"/>
    </location>
</feature>
<dbReference type="InterPro" id="IPR007780">
    <property type="entry name" value="NAD_Glu_DH_bac"/>
</dbReference>
<dbReference type="PIRSF" id="PIRSF036761">
    <property type="entry name" value="GDH_Mll4104"/>
    <property type="match status" value="1"/>
</dbReference>
<dbReference type="SUPFAM" id="SSF53223">
    <property type="entry name" value="Aminoacid dehydrogenase-like, N-terminal domain"/>
    <property type="match status" value="1"/>
</dbReference>
<evidence type="ECO:0008006" key="9">
    <source>
        <dbReference type="Google" id="ProtNLM"/>
    </source>
</evidence>
<dbReference type="Pfam" id="PF21075">
    <property type="entry name" value="GDH_ACT1"/>
    <property type="match status" value="1"/>
</dbReference>
<reference evidence="8" key="1">
    <citation type="journal article" date="2014" name="Genome Announc.">
        <title>Full-genome sequence of the plant growth-promoting bacterium Pseudomonas protegens CHA0.</title>
        <authorList>
            <person name="Jousset A."/>
            <person name="Schuldes J."/>
            <person name="Keel C."/>
            <person name="Maurhofer M."/>
            <person name="Daniel R."/>
            <person name="Scheu S."/>
            <person name="Thuermer A."/>
        </authorList>
    </citation>
    <scope>NUCLEOTIDE SEQUENCE [LARGE SCALE GENOMIC DNA]</scope>
    <source>
        <strain evidence="8">DSM 19095 / LMG 27888 / CFBP 6595 / CHA0</strain>
    </source>
</reference>
<dbReference type="Proteomes" id="UP000013940">
    <property type="component" value="Chromosome"/>
</dbReference>
<dbReference type="PANTHER" id="PTHR43403:SF1">
    <property type="entry name" value="NAD-SPECIFIC GLUTAMATE DEHYDROGENASE"/>
    <property type="match status" value="1"/>
</dbReference>
<dbReference type="InterPro" id="IPR024727">
    <property type="entry name" value="NAD_Glu_DH_N_ACT1"/>
</dbReference>
<feature type="domain" description="NAD-glutamate dehydrogenase ACT3" evidence="6">
    <location>
        <begin position="597"/>
        <end position="676"/>
    </location>
</feature>
<dbReference type="InterPro" id="IPR048381">
    <property type="entry name" value="GDH_C"/>
</dbReference>
<dbReference type="PANTHER" id="PTHR43403">
    <property type="entry name" value="NAD-SPECIFIC GLUTAMATE DEHYDROGENASE"/>
    <property type="match status" value="1"/>
</dbReference>
<dbReference type="Pfam" id="PF05088">
    <property type="entry name" value="Bac_GDH_CD"/>
    <property type="match status" value="1"/>
</dbReference>
<feature type="domain" description="NAD-glutamate dehydrogenase catalytic" evidence="2">
    <location>
        <begin position="778"/>
        <end position="1272"/>
    </location>
</feature>
<evidence type="ECO:0000256" key="1">
    <source>
        <dbReference type="ARBA" id="ARBA00023002"/>
    </source>
</evidence>
<gene>
    <name evidence="7" type="ORF">PFLCHA0_c27990</name>
</gene>
<evidence type="ECO:0000259" key="2">
    <source>
        <dbReference type="Pfam" id="PF05088"/>
    </source>
</evidence>
<dbReference type="Pfam" id="PF21079">
    <property type="entry name" value="GDH_HM2"/>
    <property type="match status" value="1"/>
</dbReference>
<proteinExistence type="predicted"/>
<dbReference type="Pfam" id="PF21076">
    <property type="entry name" value="GDH_ACT2"/>
    <property type="match status" value="1"/>
</dbReference>
<dbReference type="GO" id="GO:0004069">
    <property type="term" value="F:L-aspartate:2-oxoglutarate aminotransferase activity"/>
    <property type="evidence" value="ECO:0007669"/>
    <property type="project" value="InterPro"/>
</dbReference>
<dbReference type="KEGG" id="pprc:PFLCHA0_c27990"/>
<evidence type="ECO:0000259" key="6">
    <source>
        <dbReference type="Pfam" id="PF21077"/>
    </source>
</evidence>
<evidence type="ECO:0000259" key="4">
    <source>
        <dbReference type="Pfam" id="PF21075"/>
    </source>
</evidence>